<dbReference type="GO" id="GO:0016887">
    <property type="term" value="F:ATP hydrolysis activity"/>
    <property type="evidence" value="ECO:0007669"/>
    <property type="project" value="InterPro"/>
</dbReference>
<dbReference type="InterPro" id="IPR050928">
    <property type="entry name" value="ATP-dep_Zn_Metalloprotease"/>
</dbReference>
<dbReference type="Pfam" id="PF06480">
    <property type="entry name" value="FtsH_ext"/>
    <property type="match status" value="1"/>
</dbReference>
<dbReference type="PANTHER" id="PTHR43655:SF2">
    <property type="entry name" value="AFG3 LIKE MATRIX AAA PEPTIDASE SUBUNIT 2, ISOFORM A"/>
    <property type="match status" value="1"/>
</dbReference>
<evidence type="ECO:0000256" key="6">
    <source>
        <dbReference type="ARBA" id="ARBA00022833"/>
    </source>
</evidence>
<evidence type="ECO:0000256" key="1">
    <source>
        <dbReference type="ARBA" id="ARBA00001947"/>
    </source>
</evidence>
<keyword evidence="11" id="KW-1185">Reference proteome</keyword>
<evidence type="ECO:0000313" key="11">
    <source>
        <dbReference type="Proteomes" id="UP000729402"/>
    </source>
</evidence>
<dbReference type="EMBL" id="JAAALK010001410">
    <property type="protein sequence ID" value="KAG8042918.1"/>
    <property type="molecule type" value="Genomic_DNA"/>
</dbReference>
<name>A0A8J5VD94_ZIZPA</name>
<keyword evidence="4" id="KW-0547">Nucleotide-binding</keyword>
<dbReference type="Pfam" id="PF00004">
    <property type="entry name" value="AAA"/>
    <property type="match status" value="1"/>
</dbReference>
<evidence type="ECO:0000256" key="7">
    <source>
        <dbReference type="ARBA" id="ARBA00022840"/>
    </source>
</evidence>
<dbReference type="GO" id="GO:0034982">
    <property type="term" value="P:mitochondrial protein processing"/>
    <property type="evidence" value="ECO:0007669"/>
    <property type="project" value="TreeGrafter"/>
</dbReference>
<keyword evidence="8" id="KW-0482">Metalloprotease</keyword>
<proteinExistence type="predicted"/>
<gene>
    <name evidence="10" type="ORF">GUJ93_ZPchr0465g6484</name>
</gene>
<evidence type="ECO:0000313" key="10">
    <source>
        <dbReference type="EMBL" id="KAG8042918.1"/>
    </source>
</evidence>
<accession>A0A8J5VD94</accession>
<dbReference type="AlphaFoldDB" id="A0A8J5VD94"/>
<dbReference type="GO" id="GO:0009535">
    <property type="term" value="C:chloroplast thylakoid membrane"/>
    <property type="evidence" value="ECO:0007669"/>
    <property type="project" value="TreeGrafter"/>
</dbReference>
<keyword evidence="2" id="KW-0645">Protease</keyword>
<dbReference type="InterPro" id="IPR003593">
    <property type="entry name" value="AAA+_ATPase"/>
</dbReference>
<dbReference type="GO" id="GO:0005745">
    <property type="term" value="C:m-AAA complex"/>
    <property type="evidence" value="ECO:0007669"/>
    <property type="project" value="TreeGrafter"/>
</dbReference>
<protein>
    <recommendedName>
        <fullName evidence="9">AAA+ ATPase domain-containing protein</fullName>
    </recommendedName>
</protein>
<dbReference type="GO" id="GO:0004222">
    <property type="term" value="F:metalloendopeptidase activity"/>
    <property type="evidence" value="ECO:0007669"/>
    <property type="project" value="InterPro"/>
</dbReference>
<evidence type="ECO:0000256" key="8">
    <source>
        <dbReference type="ARBA" id="ARBA00023049"/>
    </source>
</evidence>
<evidence type="ECO:0000256" key="4">
    <source>
        <dbReference type="ARBA" id="ARBA00022741"/>
    </source>
</evidence>
<evidence type="ECO:0000256" key="3">
    <source>
        <dbReference type="ARBA" id="ARBA00022723"/>
    </source>
</evidence>
<keyword evidence="7" id="KW-0067">ATP-binding</keyword>
<keyword evidence="6" id="KW-0862">Zinc</keyword>
<comment type="cofactor">
    <cofactor evidence="1">
        <name>Zn(2+)</name>
        <dbReference type="ChEBI" id="CHEBI:29105"/>
    </cofactor>
</comment>
<evidence type="ECO:0000256" key="2">
    <source>
        <dbReference type="ARBA" id="ARBA00022670"/>
    </source>
</evidence>
<reference evidence="10" key="2">
    <citation type="submission" date="2021-02" db="EMBL/GenBank/DDBJ databases">
        <authorList>
            <person name="Kimball J.A."/>
            <person name="Haas M.W."/>
            <person name="Macchietto M."/>
            <person name="Kono T."/>
            <person name="Duquette J."/>
            <person name="Shao M."/>
        </authorList>
    </citation>
    <scope>NUCLEOTIDE SEQUENCE</scope>
    <source>
        <tissue evidence="10">Fresh leaf tissue</tissue>
    </source>
</reference>
<organism evidence="10 11">
    <name type="scientific">Zizania palustris</name>
    <name type="common">Northern wild rice</name>
    <dbReference type="NCBI Taxonomy" id="103762"/>
    <lineage>
        <taxon>Eukaryota</taxon>
        <taxon>Viridiplantae</taxon>
        <taxon>Streptophyta</taxon>
        <taxon>Embryophyta</taxon>
        <taxon>Tracheophyta</taxon>
        <taxon>Spermatophyta</taxon>
        <taxon>Magnoliopsida</taxon>
        <taxon>Liliopsida</taxon>
        <taxon>Poales</taxon>
        <taxon>Poaceae</taxon>
        <taxon>BOP clade</taxon>
        <taxon>Oryzoideae</taxon>
        <taxon>Oryzeae</taxon>
        <taxon>Zizaniinae</taxon>
        <taxon>Zizania</taxon>
    </lineage>
</organism>
<dbReference type="GO" id="GO:0008270">
    <property type="term" value="F:zinc ion binding"/>
    <property type="evidence" value="ECO:0007669"/>
    <property type="project" value="InterPro"/>
</dbReference>
<comment type="caution">
    <text evidence="10">The sequence shown here is derived from an EMBL/GenBank/DDBJ whole genome shotgun (WGS) entry which is preliminary data.</text>
</comment>
<keyword evidence="5" id="KW-0378">Hydrolase</keyword>
<dbReference type="PANTHER" id="PTHR43655">
    <property type="entry name" value="ATP-DEPENDENT PROTEASE"/>
    <property type="match status" value="1"/>
</dbReference>
<keyword evidence="3" id="KW-0479">Metal-binding</keyword>
<dbReference type="InterPro" id="IPR011546">
    <property type="entry name" value="Pept_M41_FtsH_extracell"/>
</dbReference>
<dbReference type="SMART" id="SM00382">
    <property type="entry name" value="AAA"/>
    <property type="match status" value="1"/>
</dbReference>
<dbReference type="OrthoDB" id="1413014at2759"/>
<dbReference type="GO" id="GO:0004176">
    <property type="term" value="F:ATP-dependent peptidase activity"/>
    <property type="evidence" value="ECO:0007669"/>
    <property type="project" value="InterPro"/>
</dbReference>
<dbReference type="Proteomes" id="UP000729402">
    <property type="component" value="Unassembled WGS sequence"/>
</dbReference>
<evidence type="ECO:0000256" key="5">
    <source>
        <dbReference type="ARBA" id="ARBA00022801"/>
    </source>
</evidence>
<dbReference type="InterPro" id="IPR003959">
    <property type="entry name" value="ATPase_AAA_core"/>
</dbReference>
<dbReference type="GO" id="GO:0005524">
    <property type="term" value="F:ATP binding"/>
    <property type="evidence" value="ECO:0007669"/>
    <property type="project" value="UniProtKB-KW"/>
</dbReference>
<dbReference type="FunFam" id="3.40.50.300:FF:002568">
    <property type="entry name" value="Cell division protein (FtsH)"/>
    <property type="match status" value="1"/>
</dbReference>
<feature type="domain" description="AAA+ ATPase" evidence="9">
    <location>
        <begin position="175"/>
        <end position="287"/>
    </location>
</feature>
<reference evidence="10" key="1">
    <citation type="journal article" date="2021" name="bioRxiv">
        <title>Whole Genome Assembly and Annotation of Northern Wild Rice, Zizania palustris L., Supports a Whole Genome Duplication in the Zizania Genus.</title>
        <authorList>
            <person name="Haas M."/>
            <person name="Kono T."/>
            <person name="Macchietto M."/>
            <person name="Millas R."/>
            <person name="McGilp L."/>
            <person name="Shao M."/>
            <person name="Duquette J."/>
            <person name="Hirsch C.N."/>
            <person name="Kimball J."/>
        </authorList>
    </citation>
    <scope>NUCLEOTIDE SEQUENCE</scope>
    <source>
        <tissue evidence="10">Fresh leaf tissue</tissue>
    </source>
</reference>
<evidence type="ECO:0000259" key="9">
    <source>
        <dbReference type="SMART" id="SM00382"/>
    </source>
</evidence>
<sequence length="299" mass="32658">MISFQEFKNKLLEPGLVDRIVVSNKSVAMVYVWSSPQSKSQSQNNDAMVTTNDVPGRHTPGRYKYYFNIGSVDSFEEKLEEAQEALQIDPHDYVPVTYVAEVNWFQEVMRFAPTAFLVGLIYLMGKRMQSGFNIGDGPGKGSRGIFNIGKAQVTKLDKNSKNKNPKKYEELGAKIPKGALLVGPPGTGKTLLAKATAGESGVPFLSISGSDFMEMFVGVGPSRVRNLFQEARQCAPSIIFIDEIDAIGRARGRGGFSGSNDERESTLNQLLVEMDGFGTTAGVVVLAGTNRPDILDKPY</sequence>